<keyword evidence="2" id="KW-1133">Transmembrane helix</keyword>
<evidence type="ECO:0000256" key="1">
    <source>
        <dbReference type="SAM" id="MobiDB-lite"/>
    </source>
</evidence>
<keyword evidence="5" id="KW-1185">Reference proteome</keyword>
<evidence type="ECO:0000256" key="3">
    <source>
        <dbReference type="SAM" id="SignalP"/>
    </source>
</evidence>
<protein>
    <recommendedName>
        <fullName evidence="6">CUB domain-containing protein</fullName>
    </recommendedName>
</protein>
<accession>A0AAV4JLI5</accession>
<gene>
    <name evidence="4" type="ORF">ElyMa_003392700</name>
</gene>
<evidence type="ECO:0000313" key="5">
    <source>
        <dbReference type="Proteomes" id="UP000762676"/>
    </source>
</evidence>
<keyword evidence="2" id="KW-0812">Transmembrane</keyword>
<feature type="compositionally biased region" description="Polar residues" evidence="1">
    <location>
        <begin position="307"/>
        <end position="318"/>
    </location>
</feature>
<keyword evidence="2" id="KW-0472">Membrane</keyword>
<evidence type="ECO:0000313" key="4">
    <source>
        <dbReference type="EMBL" id="GFS23569.1"/>
    </source>
</evidence>
<feature type="region of interest" description="Disordered" evidence="1">
    <location>
        <begin position="422"/>
        <end position="454"/>
    </location>
</feature>
<feature type="chain" id="PRO_5043394208" description="CUB domain-containing protein" evidence="3">
    <location>
        <begin position="30"/>
        <end position="635"/>
    </location>
</feature>
<dbReference type="EMBL" id="BMAT01006985">
    <property type="protein sequence ID" value="GFS23569.1"/>
    <property type="molecule type" value="Genomic_DNA"/>
</dbReference>
<feature type="compositionally biased region" description="Basic and acidic residues" evidence="1">
    <location>
        <begin position="553"/>
        <end position="563"/>
    </location>
</feature>
<sequence>MTVKKMFRRRSVTLQVLGLSLCLLSLCRCQGYFDNPRINFGDFFHVSFPNGSTDLLYECLCDINIIHCSLTYVLQDGLNNRFGFPYYYTITTITQTQSLLGQPSEKQYTNTLLCDALNHSPQDSLNCRRLAVDDNTCATSPYGCLSYSVQQDDGTCFSTCALLVWHAEFTLDILYINFGSLSAPVKDGVCHDSGVSPSTPRSLINTTDTSILTNATIPNYPHGNITDNLEGNGTEEYMSGGERNISRSSGVEFSTTLISVLVGAGCITIGGASVIIVCIAVRKRGKDKQITPSASESPSPSCFLGSQADSTPVETSETSNEEMEVVKYHTLDEMANANEQETAFVEFDDQGYEVVRDDDTRDLHHSVARDESRSCRPLPEPPNSAEDTLYPTALLEGTPRSFITNSLLATLPSTTDNMFVSRSSTPRDQNPSGSKITAVSTSNEEGTIASNRSDIRPAPRPHICFSELEDHTYLGLVDLTPDQNLFGHMTEMKLVRAPQGHLQLVSVQGELPACTDYYTRILLFKQEDDMLGVVGLLGKTFLIENEHSCIDVPRHSKENRLPSEDSPSVSQDAEVKTPDDLANPIPDIIYFGSLKSDLYTNFEPCDYLTALDTERSRKSSQSDDYLTVLDVDSDG</sequence>
<feature type="region of interest" description="Disordered" evidence="1">
    <location>
        <begin position="366"/>
        <end position="387"/>
    </location>
</feature>
<organism evidence="4 5">
    <name type="scientific">Elysia marginata</name>
    <dbReference type="NCBI Taxonomy" id="1093978"/>
    <lineage>
        <taxon>Eukaryota</taxon>
        <taxon>Metazoa</taxon>
        <taxon>Spiralia</taxon>
        <taxon>Lophotrochozoa</taxon>
        <taxon>Mollusca</taxon>
        <taxon>Gastropoda</taxon>
        <taxon>Heterobranchia</taxon>
        <taxon>Euthyneura</taxon>
        <taxon>Panpulmonata</taxon>
        <taxon>Sacoglossa</taxon>
        <taxon>Placobranchoidea</taxon>
        <taxon>Plakobranchidae</taxon>
        <taxon>Elysia</taxon>
    </lineage>
</organism>
<evidence type="ECO:0000256" key="2">
    <source>
        <dbReference type="SAM" id="Phobius"/>
    </source>
</evidence>
<feature type="signal peptide" evidence="3">
    <location>
        <begin position="1"/>
        <end position="29"/>
    </location>
</feature>
<evidence type="ECO:0008006" key="6">
    <source>
        <dbReference type="Google" id="ProtNLM"/>
    </source>
</evidence>
<dbReference type="Proteomes" id="UP000762676">
    <property type="component" value="Unassembled WGS sequence"/>
</dbReference>
<dbReference type="AlphaFoldDB" id="A0AAV4JLI5"/>
<comment type="caution">
    <text evidence="4">The sequence shown here is derived from an EMBL/GenBank/DDBJ whole genome shotgun (WGS) entry which is preliminary data.</text>
</comment>
<feature type="region of interest" description="Disordered" evidence="1">
    <location>
        <begin position="553"/>
        <end position="580"/>
    </location>
</feature>
<feature type="compositionally biased region" description="Polar residues" evidence="1">
    <location>
        <begin position="422"/>
        <end position="452"/>
    </location>
</feature>
<proteinExistence type="predicted"/>
<feature type="region of interest" description="Disordered" evidence="1">
    <location>
        <begin position="615"/>
        <end position="635"/>
    </location>
</feature>
<keyword evidence="3" id="KW-0732">Signal</keyword>
<name>A0AAV4JLI5_9GAST</name>
<feature type="compositionally biased region" description="Polar residues" evidence="1">
    <location>
        <begin position="290"/>
        <end position="300"/>
    </location>
</feature>
<reference evidence="4 5" key="1">
    <citation type="journal article" date="2021" name="Elife">
        <title>Chloroplast acquisition without the gene transfer in kleptoplastic sea slugs, Plakobranchus ocellatus.</title>
        <authorList>
            <person name="Maeda T."/>
            <person name="Takahashi S."/>
            <person name="Yoshida T."/>
            <person name="Shimamura S."/>
            <person name="Takaki Y."/>
            <person name="Nagai Y."/>
            <person name="Toyoda A."/>
            <person name="Suzuki Y."/>
            <person name="Arimoto A."/>
            <person name="Ishii H."/>
            <person name="Satoh N."/>
            <person name="Nishiyama T."/>
            <person name="Hasebe M."/>
            <person name="Maruyama T."/>
            <person name="Minagawa J."/>
            <person name="Obokata J."/>
            <person name="Shigenobu S."/>
        </authorList>
    </citation>
    <scope>NUCLEOTIDE SEQUENCE [LARGE SCALE GENOMIC DNA]</scope>
</reference>
<feature type="transmembrane region" description="Helical" evidence="2">
    <location>
        <begin position="257"/>
        <end position="281"/>
    </location>
</feature>
<feature type="region of interest" description="Disordered" evidence="1">
    <location>
        <begin position="289"/>
        <end position="321"/>
    </location>
</feature>